<accession>A0A8J2KXD5</accession>
<evidence type="ECO:0008006" key="3">
    <source>
        <dbReference type="Google" id="ProtNLM"/>
    </source>
</evidence>
<evidence type="ECO:0000313" key="2">
    <source>
        <dbReference type="Proteomes" id="UP000708208"/>
    </source>
</evidence>
<organism evidence="1 2">
    <name type="scientific">Allacma fusca</name>
    <dbReference type="NCBI Taxonomy" id="39272"/>
    <lineage>
        <taxon>Eukaryota</taxon>
        <taxon>Metazoa</taxon>
        <taxon>Ecdysozoa</taxon>
        <taxon>Arthropoda</taxon>
        <taxon>Hexapoda</taxon>
        <taxon>Collembola</taxon>
        <taxon>Symphypleona</taxon>
        <taxon>Sminthuridae</taxon>
        <taxon>Allacma</taxon>
    </lineage>
</organism>
<protein>
    <recommendedName>
        <fullName evidence="3">ATP synthase subunit s, mitochondrial</fullName>
    </recommendedName>
</protein>
<dbReference type="OrthoDB" id="5859291at2759"/>
<keyword evidence="2" id="KW-1185">Reference proteome</keyword>
<sequence length="215" mass="24800">MLTRNVLIKIYKESVVGRKNLPNFEAGGRRKFWGLLNVVFNRYDKSRVREVGGDRACAEWLLRNGAAIKYENSTEWLKDYNVLPPINVRPKIVEVDASDSSISHAGGGFKHFEHTKHIRRLKLHRCNYMFDDALYHLPVLSFSLKDLQISGCPNVSDDGILALSNMLDLEKLTMFDLIGVKDRIKCLEVLKNYLSKCEIDFREESERLKPVVKEE</sequence>
<reference evidence="1" key="1">
    <citation type="submission" date="2021-06" db="EMBL/GenBank/DDBJ databases">
        <authorList>
            <person name="Hodson N. C."/>
            <person name="Mongue J. A."/>
            <person name="Jaron S. K."/>
        </authorList>
    </citation>
    <scope>NUCLEOTIDE SEQUENCE</scope>
</reference>
<evidence type="ECO:0000313" key="1">
    <source>
        <dbReference type="EMBL" id="CAG7822668.1"/>
    </source>
</evidence>
<name>A0A8J2KXD5_9HEXA</name>
<dbReference type="AlphaFoldDB" id="A0A8J2KXD5"/>
<comment type="caution">
    <text evidence="1">The sequence shown here is derived from an EMBL/GenBank/DDBJ whole genome shotgun (WGS) entry which is preliminary data.</text>
</comment>
<gene>
    <name evidence="1" type="ORF">AFUS01_LOCUS32926</name>
</gene>
<dbReference type="EMBL" id="CAJVCH010527055">
    <property type="protein sequence ID" value="CAG7822668.1"/>
    <property type="molecule type" value="Genomic_DNA"/>
</dbReference>
<proteinExistence type="predicted"/>
<dbReference type="Proteomes" id="UP000708208">
    <property type="component" value="Unassembled WGS sequence"/>
</dbReference>